<protein>
    <recommendedName>
        <fullName evidence="6">Sugar-specific transcriptional regulator TrmB</fullName>
    </recommendedName>
</protein>
<dbReference type="Proteomes" id="UP000605784">
    <property type="component" value="Unassembled WGS sequence"/>
</dbReference>
<dbReference type="InterPro" id="IPR002831">
    <property type="entry name" value="Tscrpt_reg_TrmB_N"/>
</dbReference>
<evidence type="ECO:0008006" key="6">
    <source>
        <dbReference type="Google" id="ProtNLM"/>
    </source>
</evidence>
<dbReference type="Pfam" id="PF01978">
    <property type="entry name" value="TrmB"/>
    <property type="match status" value="1"/>
</dbReference>
<dbReference type="RefSeq" id="WP_189000325.1">
    <property type="nucleotide sequence ID" value="NZ_BMOU01000005.1"/>
</dbReference>
<dbReference type="InterPro" id="IPR051797">
    <property type="entry name" value="TrmB-like"/>
</dbReference>
<dbReference type="Gene3D" id="1.10.10.10">
    <property type="entry name" value="Winged helix-like DNA-binding domain superfamily/Winged helix DNA-binding domain"/>
    <property type="match status" value="1"/>
</dbReference>
<dbReference type="InterPro" id="IPR021586">
    <property type="entry name" value="Tscrpt_reg_TrmB_C"/>
</dbReference>
<dbReference type="PANTHER" id="PTHR34293">
    <property type="entry name" value="HTH-TYPE TRANSCRIPTIONAL REGULATOR TRMBL2"/>
    <property type="match status" value="1"/>
</dbReference>
<evidence type="ECO:0000259" key="2">
    <source>
        <dbReference type="Pfam" id="PF01978"/>
    </source>
</evidence>
<sequence>MDSTVDRLTQFGLSDTEAETYLAVLERGSATVAEIGSATDISTGYVYDLVESLAERGFVVVDDHRTPTQVRAVDPESAIESMTEELTDLESNLSERFTDTKRDYPAIELVRARQTLYQRLETLIDGADEEIFMMVPAPVADRLTEPLGRARDRGVFIALLLGGEDHETVDRTAEVADVVRTWEPPVESIVMIDNEVSVTSDSSLLRGEHRDGDYGLVLEQSPKASGAIGSQWFNFWAAGDEVASADPLSLPAEDLSFRHGVFVATKHAAEKDIEVTVDLFPGQDYGTLTGTVADIKQGLLEPATYDFPVQNTLVLDVDGEQVSVGGPGAFVEDYSAKTVTVREQTD</sequence>
<dbReference type="SUPFAM" id="SSF159071">
    <property type="entry name" value="TrmB C-terminal domain-like"/>
    <property type="match status" value="1"/>
</dbReference>
<evidence type="ECO:0000256" key="1">
    <source>
        <dbReference type="ARBA" id="ARBA00007287"/>
    </source>
</evidence>
<evidence type="ECO:0000313" key="4">
    <source>
        <dbReference type="EMBL" id="GGN99956.1"/>
    </source>
</evidence>
<dbReference type="EMBL" id="BMOU01000005">
    <property type="protein sequence ID" value="GGN99956.1"/>
    <property type="molecule type" value="Genomic_DNA"/>
</dbReference>
<reference evidence="4" key="2">
    <citation type="submission" date="2020-09" db="EMBL/GenBank/DDBJ databases">
        <authorList>
            <person name="Sun Q."/>
            <person name="Ohkuma M."/>
        </authorList>
    </citation>
    <scope>NUCLEOTIDE SEQUENCE</scope>
    <source>
        <strain evidence="4">JCM 17820</strain>
    </source>
</reference>
<evidence type="ECO:0000313" key="5">
    <source>
        <dbReference type="Proteomes" id="UP000605784"/>
    </source>
</evidence>
<dbReference type="AlphaFoldDB" id="A0A830GQS7"/>
<proteinExistence type="inferred from homology"/>
<dbReference type="PANTHER" id="PTHR34293:SF1">
    <property type="entry name" value="HTH-TYPE TRANSCRIPTIONAL REGULATOR TRMBL2"/>
    <property type="match status" value="1"/>
</dbReference>
<keyword evidence="5" id="KW-1185">Reference proteome</keyword>
<dbReference type="SUPFAM" id="SSF46785">
    <property type="entry name" value="Winged helix' DNA-binding domain"/>
    <property type="match status" value="1"/>
</dbReference>
<dbReference type="InterPro" id="IPR036390">
    <property type="entry name" value="WH_DNA-bd_sf"/>
</dbReference>
<feature type="domain" description="Transcription regulator TrmB N-terminal" evidence="2">
    <location>
        <begin position="8"/>
        <end position="76"/>
    </location>
</feature>
<name>A0A830GQS7_9EURY</name>
<organism evidence="4 5">
    <name type="scientific">Haloarcula pellucida</name>
    <dbReference type="NCBI Taxonomy" id="1427151"/>
    <lineage>
        <taxon>Archaea</taxon>
        <taxon>Methanobacteriati</taxon>
        <taxon>Methanobacteriota</taxon>
        <taxon>Stenosarchaea group</taxon>
        <taxon>Halobacteria</taxon>
        <taxon>Halobacteriales</taxon>
        <taxon>Haloarculaceae</taxon>
        <taxon>Haloarcula</taxon>
    </lineage>
</organism>
<dbReference type="SUPFAM" id="SSF56024">
    <property type="entry name" value="Phospholipase D/nuclease"/>
    <property type="match status" value="1"/>
</dbReference>
<evidence type="ECO:0000259" key="3">
    <source>
        <dbReference type="Pfam" id="PF11495"/>
    </source>
</evidence>
<gene>
    <name evidence="4" type="ORF">GCM10009030_32100</name>
</gene>
<comment type="caution">
    <text evidence="4">The sequence shown here is derived from an EMBL/GenBank/DDBJ whole genome shotgun (WGS) entry which is preliminary data.</text>
</comment>
<reference evidence="4" key="1">
    <citation type="journal article" date="2014" name="Int. J. Syst. Evol. Microbiol.">
        <title>Complete genome sequence of Corynebacterium casei LMG S-19264T (=DSM 44701T), isolated from a smear-ripened cheese.</title>
        <authorList>
            <consortium name="US DOE Joint Genome Institute (JGI-PGF)"/>
            <person name="Walter F."/>
            <person name="Albersmeier A."/>
            <person name="Kalinowski J."/>
            <person name="Ruckert C."/>
        </authorList>
    </citation>
    <scope>NUCLEOTIDE SEQUENCE</scope>
    <source>
        <strain evidence="4">JCM 17820</strain>
    </source>
</reference>
<dbReference type="InterPro" id="IPR036388">
    <property type="entry name" value="WH-like_DNA-bd_sf"/>
</dbReference>
<dbReference type="Pfam" id="PF11495">
    <property type="entry name" value="Regulator_TrmB"/>
    <property type="match status" value="1"/>
</dbReference>
<feature type="domain" description="Transcription regulator TrmB C-terminal" evidence="3">
    <location>
        <begin position="107"/>
        <end position="343"/>
    </location>
</feature>
<accession>A0A830GQS7</accession>
<comment type="similarity">
    <text evidence="1">Belongs to the transcriptional regulator TrmB family.</text>
</comment>